<dbReference type="EMBL" id="MDDC01000008">
    <property type="protein sequence ID" value="OIQ59479.1"/>
    <property type="molecule type" value="Genomic_DNA"/>
</dbReference>
<evidence type="ECO:0008006" key="3">
    <source>
        <dbReference type="Google" id="ProtNLM"/>
    </source>
</evidence>
<organism evidence="1 2">
    <name type="scientific">Neomoorella thermoacetica</name>
    <name type="common">Clostridium thermoaceticum</name>
    <dbReference type="NCBI Taxonomy" id="1525"/>
    <lineage>
        <taxon>Bacteria</taxon>
        <taxon>Bacillati</taxon>
        <taxon>Bacillota</taxon>
        <taxon>Clostridia</taxon>
        <taxon>Neomoorellales</taxon>
        <taxon>Neomoorellaceae</taxon>
        <taxon>Neomoorella</taxon>
    </lineage>
</organism>
<dbReference type="Proteomes" id="UP000182811">
    <property type="component" value="Unassembled WGS sequence"/>
</dbReference>
<dbReference type="AlphaFoldDB" id="A0A1J5NUM5"/>
<accession>A0A1J5NUM5</accession>
<sequence length="86" mass="9183">MPDEWVTVAVRDWMEAQLIKGLLESSGFLVRLQAEPLGKVYGLTVSPMGMVLVQVPASLAEQARALLAAEKGEETSGAGKTPEQAE</sequence>
<dbReference type="OrthoDB" id="1726791at2"/>
<reference evidence="1 2" key="1">
    <citation type="submission" date="2016-08" db="EMBL/GenBank/DDBJ databases">
        <title>Genome-based comparison of Moorella thermoacetic strains.</title>
        <authorList>
            <person name="Poehlein A."/>
            <person name="Bengelsdorf F.R."/>
            <person name="Esser C."/>
            <person name="Duerre P."/>
            <person name="Daniel R."/>
        </authorList>
    </citation>
    <scope>NUCLEOTIDE SEQUENCE [LARGE SCALE GENOMIC DNA]</scope>
    <source>
        <strain evidence="1 2">DSM 21394</strain>
    </source>
</reference>
<evidence type="ECO:0000313" key="1">
    <source>
        <dbReference type="EMBL" id="OIQ59479.1"/>
    </source>
</evidence>
<proteinExistence type="predicted"/>
<name>A0A1J5NUM5_NEOTH</name>
<evidence type="ECO:0000313" key="2">
    <source>
        <dbReference type="Proteomes" id="UP000182811"/>
    </source>
</evidence>
<gene>
    <name evidence="1" type="ORF">MOTE_11600</name>
</gene>
<protein>
    <recommendedName>
        <fullName evidence="3">DUF2007 domain-containing protein</fullName>
    </recommendedName>
</protein>
<comment type="caution">
    <text evidence="1">The sequence shown here is derived from an EMBL/GenBank/DDBJ whole genome shotgun (WGS) entry which is preliminary data.</text>
</comment>